<evidence type="ECO:0000256" key="2">
    <source>
        <dbReference type="ARBA" id="ARBA00023180"/>
    </source>
</evidence>
<keyword evidence="2" id="KW-0325">Glycoprotein</keyword>
<dbReference type="Proteomes" id="UP000030748">
    <property type="component" value="Unassembled WGS sequence"/>
</dbReference>
<dbReference type="eggNOG" id="ENOG502QQIP">
    <property type="taxonomic scope" value="Eukaryota"/>
</dbReference>
<dbReference type="InterPro" id="IPR010028">
    <property type="entry name" value="Acid_phosphatase_pln"/>
</dbReference>
<gene>
    <name evidence="5" type="ORF">MIMGU_mgv1a011623mg</name>
</gene>
<keyword evidence="1 4" id="KW-0732">Signal</keyword>
<comment type="similarity">
    <text evidence="3">Belongs to the APS1/VSP family.</text>
</comment>
<dbReference type="OrthoDB" id="59415at2759"/>
<sequence length="276" mass="31624">MNFPRRPITISALIFLLTVLPLAFPKETSSSTDHQFPRPLILEINESHHLKKSPAAEESELQCTSWRVAAEANNLSPWKKIPDECADYVKEYMEYKGYEIDLQRVSNESVLYARTLNLSGSDGKFSWVFDVDETLLSNLPYYVDHGYGLEIFDGEKFDEWVEKGEAPALKSSLKVYEEVLALGFKVFLLTGRSERFRNITARNLVRAGFRNWDKLILRSTEDNGKTAIKYKSGKRNELVQEGYKILGNSGDQWSDLLGTSISERSFKLPNPMYYIP</sequence>
<dbReference type="InterPro" id="IPR023214">
    <property type="entry name" value="HAD_sf"/>
</dbReference>
<dbReference type="NCBIfam" id="TIGR01675">
    <property type="entry name" value="plant-AP"/>
    <property type="match status" value="1"/>
</dbReference>
<proteinExistence type="inferred from homology"/>
<feature type="signal peptide" evidence="4">
    <location>
        <begin position="1"/>
        <end position="25"/>
    </location>
</feature>
<dbReference type="InterPro" id="IPR005519">
    <property type="entry name" value="Acid_phosphat_B-like"/>
</dbReference>
<evidence type="ECO:0008006" key="7">
    <source>
        <dbReference type="Google" id="ProtNLM"/>
    </source>
</evidence>
<dbReference type="OMA" id="LPYYMEH"/>
<dbReference type="Pfam" id="PF03767">
    <property type="entry name" value="Acid_phosphat_B"/>
    <property type="match status" value="1"/>
</dbReference>
<dbReference type="EMBL" id="KI630984">
    <property type="protein sequence ID" value="EYU31308.1"/>
    <property type="molecule type" value="Genomic_DNA"/>
</dbReference>
<dbReference type="SUPFAM" id="SSF56784">
    <property type="entry name" value="HAD-like"/>
    <property type="match status" value="1"/>
</dbReference>
<protein>
    <recommendedName>
        <fullName evidence="7">Acid phosphatase</fullName>
    </recommendedName>
</protein>
<dbReference type="PANTHER" id="PTHR31284:SF7">
    <property type="entry name" value="ACID PHOSPHATASE-LIKE PROTEIN"/>
    <property type="match status" value="1"/>
</dbReference>
<evidence type="ECO:0000313" key="5">
    <source>
        <dbReference type="EMBL" id="EYU31308.1"/>
    </source>
</evidence>
<dbReference type="PANTHER" id="PTHR31284">
    <property type="entry name" value="ACID PHOSPHATASE-LIKE PROTEIN"/>
    <property type="match status" value="1"/>
</dbReference>
<name>A0A022QVF9_ERYGU</name>
<dbReference type="PhylomeDB" id="A0A022QVF9"/>
<dbReference type="InterPro" id="IPR014403">
    <property type="entry name" value="APS1/VSP"/>
</dbReference>
<organism evidence="5 6">
    <name type="scientific">Erythranthe guttata</name>
    <name type="common">Yellow monkey flower</name>
    <name type="synonym">Mimulus guttatus</name>
    <dbReference type="NCBI Taxonomy" id="4155"/>
    <lineage>
        <taxon>Eukaryota</taxon>
        <taxon>Viridiplantae</taxon>
        <taxon>Streptophyta</taxon>
        <taxon>Embryophyta</taxon>
        <taxon>Tracheophyta</taxon>
        <taxon>Spermatophyta</taxon>
        <taxon>Magnoliopsida</taxon>
        <taxon>eudicotyledons</taxon>
        <taxon>Gunneridae</taxon>
        <taxon>Pentapetalae</taxon>
        <taxon>asterids</taxon>
        <taxon>lamiids</taxon>
        <taxon>Lamiales</taxon>
        <taxon>Phrymaceae</taxon>
        <taxon>Erythranthe</taxon>
    </lineage>
</organism>
<dbReference type="GO" id="GO:0003993">
    <property type="term" value="F:acid phosphatase activity"/>
    <property type="evidence" value="ECO:0007669"/>
    <property type="project" value="InterPro"/>
</dbReference>
<evidence type="ECO:0000256" key="3">
    <source>
        <dbReference type="PIRNR" id="PIRNR002674"/>
    </source>
</evidence>
<dbReference type="KEGG" id="egt:105964780"/>
<accession>A0A022QVF9</accession>
<keyword evidence="6" id="KW-1185">Reference proteome</keyword>
<feature type="chain" id="PRO_5001504359" description="Acid phosphatase" evidence="4">
    <location>
        <begin position="26"/>
        <end position="276"/>
    </location>
</feature>
<dbReference type="Gene3D" id="3.40.50.1000">
    <property type="entry name" value="HAD superfamily/HAD-like"/>
    <property type="match status" value="1"/>
</dbReference>
<dbReference type="PIRSF" id="PIRSF002674">
    <property type="entry name" value="VSP"/>
    <property type="match status" value="1"/>
</dbReference>
<dbReference type="InterPro" id="IPR036412">
    <property type="entry name" value="HAD-like_sf"/>
</dbReference>
<reference evidence="5 6" key="1">
    <citation type="journal article" date="2013" name="Proc. Natl. Acad. Sci. U.S.A.">
        <title>Fine-scale variation in meiotic recombination in Mimulus inferred from population shotgun sequencing.</title>
        <authorList>
            <person name="Hellsten U."/>
            <person name="Wright K.M."/>
            <person name="Jenkins J."/>
            <person name="Shu S."/>
            <person name="Yuan Y."/>
            <person name="Wessler S.R."/>
            <person name="Schmutz J."/>
            <person name="Willis J.H."/>
            <person name="Rokhsar D.S."/>
        </authorList>
    </citation>
    <scope>NUCLEOTIDE SEQUENCE [LARGE SCALE GENOMIC DNA]</scope>
    <source>
        <strain evidence="6">cv. DUN x IM62</strain>
    </source>
</reference>
<evidence type="ECO:0000256" key="1">
    <source>
        <dbReference type="ARBA" id="ARBA00022729"/>
    </source>
</evidence>
<evidence type="ECO:0000313" key="6">
    <source>
        <dbReference type="Proteomes" id="UP000030748"/>
    </source>
</evidence>
<evidence type="ECO:0000256" key="4">
    <source>
        <dbReference type="SAM" id="SignalP"/>
    </source>
</evidence>
<dbReference type="AlphaFoldDB" id="A0A022QVF9"/>
<dbReference type="CDD" id="cd07535">
    <property type="entry name" value="HAD_VSP"/>
    <property type="match status" value="1"/>
</dbReference>